<evidence type="ECO:0000256" key="2">
    <source>
        <dbReference type="SAM" id="MobiDB-lite"/>
    </source>
</evidence>
<feature type="region of interest" description="Disordered" evidence="2">
    <location>
        <begin position="378"/>
        <end position="471"/>
    </location>
</feature>
<keyword evidence="4" id="KW-1185">Reference proteome</keyword>
<feature type="compositionally biased region" description="Basic residues" evidence="2">
    <location>
        <begin position="450"/>
        <end position="459"/>
    </location>
</feature>
<feature type="compositionally biased region" description="Pro residues" evidence="2">
    <location>
        <begin position="282"/>
        <end position="313"/>
    </location>
</feature>
<name>A0AAV7FYM4_DENCH</name>
<proteinExistence type="predicted"/>
<dbReference type="AlphaFoldDB" id="A0AAV7FYM4"/>
<evidence type="ECO:0000256" key="1">
    <source>
        <dbReference type="SAM" id="Coils"/>
    </source>
</evidence>
<keyword evidence="1" id="KW-0175">Coiled coil</keyword>
<dbReference type="PANTHER" id="PTHR24216">
    <property type="entry name" value="PAXILLIN-RELATED"/>
    <property type="match status" value="1"/>
</dbReference>
<gene>
    <name evidence="3" type="ORF">IEQ34_022358</name>
</gene>
<comment type="caution">
    <text evidence="3">The sequence shown here is derived from an EMBL/GenBank/DDBJ whole genome shotgun (WGS) entry which is preliminary data.</text>
</comment>
<organism evidence="3 4">
    <name type="scientific">Dendrobium chrysotoxum</name>
    <name type="common">Orchid</name>
    <dbReference type="NCBI Taxonomy" id="161865"/>
    <lineage>
        <taxon>Eukaryota</taxon>
        <taxon>Viridiplantae</taxon>
        <taxon>Streptophyta</taxon>
        <taxon>Embryophyta</taxon>
        <taxon>Tracheophyta</taxon>
        <taxon>Spermatophyta</taxon>
        <taxon>Magnoliopsida</taxon>
        <taxon>Liliopsida</taxon>
        <taxon>Asparagales</taxon>
        <taxon>Orchidaceae</taxon>
        <taxon>Epidendroideae</taxon>
        <taxon>Malaxideae</taxon>
        <taxon>Dendrobiinae</taxon>
        <taxon>Dendrobium</taxon>
    </lineage>
</organism>
<evidence type="ECO:0000313" key="4">
    <source>
        <dbReference type="Proteomes" id="UP000775213"/>
    </source>
</evidence>
<feature type="compositionally biased region" description="Low complexity" evidence="2">
    <location>
        <begin position="380"/>
        <end position="394"/>
    </location>
</feature>
<dbReference type="Proteomes" id="UP000775213">
    <property type="component" value="Unassembled WGS sequence"/>
</dbReference>
<protein>
    <submittedName>
        <fullName evidence="3">Uncharacterized protein</fullName>
    </submittedName>
</protein>
<evidence type="ECO:0000313" key="3">
    <source>
        <dbReference type="EMBL" id="KAH0448558.1"/>
    </source>
</evidence>
<feature type="compositionally biased region" description="Basic and acidic residues" evidence="2">
    <location>
        <begin position="460"/>
        <end position="471"/>
    </location>
</feature>
<feature type="coiled-coil region" evidence="1">
    <location>
        <begin position="320"/>
        <end position="365"/>
    </location>
</feature>
<dbReference type="EMBL" id="JAGFBR010000019">
    <property type="protein sequence ID" value="KAH0448558.1"/>
    <property type="molecule type" value="Genomic_DNA"/>
</dbReference>
<feature type="region of interest" description="Disordered" evidence="2">
    <location>
        <begin position="265"/>
        <end position="315"/>
    </location>
</feature>
<sequence length="519" mass="59143">MPYQRPVTSQCYVTTFRKICDAFVEIIDDEVEQTFRNLKIHQFLKFPAFQQCIPLLFEILKFWNAADEGFVVNGHLLKFTSDEMSLLTGLPNRGDEIKWKVDPMTGPLSTDIKTEITKLDRLSVNATKIKTFIMLISIANNVKEFNSINWAAYIRNFMVNEFNTITDKFAMEKPLGYINGFFPLLLIWFLEHFSCNKPSNPESRPRFLRWEGNTEMYYTQESATKLFKFLKNNEIYLVLQDVRNEEAEGLGADLNAIQNLESRPHLHPSKFASPKSKKIHTSPPPSPHSPHVEPPQSSPQPPIQPSSLPPTQQPLPTEWLTVQNKLMEALQNLCNRIEDNLGRRIDRLEDNLEKLEATVDSLQYKFIDHFTKCDYHPVKSSLSSSSSSSNNQSINPPPSSLPSQAAPPPPSQAAPPPPPSQAAPPPPTSQAAPPPPTAEVQDAQALIKYQPHKKKRKRDEKKELDTVDEKKTKQDVISVEGIQILPRIAEINLEYHGKIFLTIEQQTFIDECFKKFNKK</sequence>
<dbReference type="PANTHER" id="PTHR24216:SF65">
    <property type="entry name" value="PAXILLIN-LIKE PROTEIN 1"/>
    <property type="match status" value="1"/>
</dbReference>
<feature type="compositionally biased region" description="Pro residues" evidence="2">
    <location>
        <begin position="395"/>
        <end position="437"/>
    </location>
</feature>
<accession>A0AAV7FYM4</accession>
<reference evidence="3 4" key="1">
    <citation type="journal article" date="2021" name="Hortic Res">
        <title>Chromosome-scale assembly of the Dendrobium chrysotoxum genome enhances the understanding of orchid evolution.</title>
        <authorList>
            <person name="Zhang Y."/>
            <person name="Zhang G.Q."/>
            <person name="Zhang D."/>
            <person name="Liu X.D."/>
            <person name="Xu X.Y."/>
            <person name="Sun W.H."/>
            <person name="Yu X."/>
            <person name="Zhu X."/>
            <person name="Wang Z.W."/>
            <person name="Zhao X."/>
            <person name="Zhong W.Y."/>
            <person name="Chen H."/>
            <person name="Yin W.L."/>
            <person name="Huang T."/>
            <person name="Niu S.C."/>
            <person name="Liu Z.J."/>
        </authorList>
    </citation>
    <scope>NUCLEOTIDE SEQUENCE [LARGE SCALE GENOMIC DNA]</scope>
    <source>
        <strain evidence="3">Lindl</strain>
    </source>
</reference>